<proteinExistence type="predicted"/>
<reference evidence="1 2" key="1">
    <citation type="submission" date="2020-07" db="EMBL/GenBank/DDBJ databases">
        <title>Sequencing the genomes of 1000 actinobacteria strains.</title>
        <authorList>
            <person name="Klenk H.-P."/>
        </authorList>
    </citation>
    <scope>NUCLEOTIDE SEQUENCE [LARGE SCALE GENOMIC DNA]</scope>
    <source>
        <strain evidence="1 2">DSM 18448</strain>
    </source>
</reference>
<gene>
    <name evidence="1" type="ORF">F4554_003453</name>
</gene>
<dbReference type="EMBL" id="JACBZH010000001">
    <property type="protein sequence ID" value="NYH90815.1"/>
    <property type="molecule type" value="Genomic_DNA"/>
</dbReference>
<evidence type="ECO:0000313" key="1">
    <source>
        <dbReference type="EMBL" id="NYH90815.1"/>
    </source>
</evidence>
<evidence type="ECO:0000313" key="2">
    <source>
        <dbReference type="Proteomes" id="UP000579605"/>
    </source>
</evidence>
<comment type="caution">
    <text evidence="1">The sequence shown here is derived from an EMBL/GenBank/DDBJ whole genome shotgun (WGS) entry which is preliminary data.</text>
</comment>
<dbReference type="AlphaFoldDB" id="A0A852ZF76"/>
<name>A0A852ZF76_9ACTN</name>
<protein>
    <submittedName>
        <fullName evidence="1">Uncharacterized protein</fullName>
    </submittedName>
</protein>
<dbReference type="Proteomes" id="UP000579605">
    <property type="component" value="Unassembled WGS sequence"/>
</dbReference>
<accession>A0A852ZF76</accession>
<organism evidence="1 2">
    <name type="scientific">Actinopolymorpha rutila</name>
    <dbReference type="NCBI Taxonomy" id="446787"/>
    <lineage>
        <taxon>Bacteria</taxon>
        <taxon>Bacillati</taxon>
        <taxon>Actinomycetota</taxon>
        <taxon>Actinomycetes</taxon>
        <taxon>Propionibacteriales</taxon>
        <taxon>Actinopolymorphaceae</taxon>
        <taxon>Actinopolymorpha</taxon>
    </lineage>
</organism>
<keyword evidence="2" id="KW-1185">Reference proteome</keyword>
<sequence>MVQVTVTAALKVAGGPTLQLSTTLEPRSYTFAAVTLGAVGTGDAQQSVDLLPDGGTVVLLGIAARTSGGKAATVTLTPVNGATDGDPFDVDGALLVGTPGVLAVMVAGGPRSLTLANKAAESVAVEILTGLEPT</sequence>
<dbReference type="RefSeq" id="WP_179788449.1">
    <property type="nucleotide sequence ID" value="NZ_BAAARR010000016.1"/>
</dbReference>